<dbReference type="Gene3D" id="2.115.10.20">
    <property type="entry name" value="Glycosyl hydrolase domain, family 43"/>
    <property type="match status" value="1"/>
</dbReference>
<dbReference type="InterPro" id="IPR023296">
    <property type="entry name" value="Glyco_hydro_beta-prop_sf"/>
</dbReference>
<evidence type="ECO:0000256" key="1">
    <source>
        <dbReference type="ARBA" id="ARBA00001462"/>
    </source>
</evidence>
<organism evidence="7 8">
    <name type="scientific">Mariniflexile jejuense</name>
    <dbReference type="NCBI Taxonomy" id="1173582"/>
    <lineage>
        <taxon>Bacteria</taxon>
        <taxon>Pseudomonadati</taxon>
        <taxon>Bacteroidota</taxon>
        <taxon>Flavobacteriia</taxon>
        <taxon>Flavobacteriales</taxon>
        <taxon>Flavobacteriaceae</taxon>
        <taxon>Mariniflexile</taxon>
    </lineage>
</organism>
<dbReference type="Gene3D" id="2.60.40.1180">
    <property type="entry name" value="Golgi alpha-mannosidase II"/>
    <property type="match status" value="1"/>
</dbReference>
<accession>A0ABW3JM40</accession>
<evidence type="ECO:0000256" key="3">
    <source>
        <dbReference type="ARBA" id="ARBA00012670"/>
    </source>
</evidence>
<protein>
    <recommendedName>
        <fullName evidence="3">non-reducing end alpha-L-arabinofuranosidase</fullName>
        <ecNumber evidence="3">3.2.1.55</ecNumber>
    </recommendedName>
</protein>
<comment type="similarity">
    <text evidence="2">Belongs to the glycosyl hydrolase 51 family.</text>
</comment>
<dbReference type="InterPro" id="IPR010720">
    <property type="entry name" value="Alpha-L-AF_C"/>
</dbReference>
<evidence type="ECO:0000259" key="6">
    <source>
        <dbReference type="SMART" id="SM00813"/>
    </source>
</evidence>
<dbReference type="PANTHER" id="PTHR31776">
    <property type="entry name" value="ALPHA-L-ARABINOFURANOSIDASE 1"/>
    <property type="match status" value="1"/>
</dbReference>
<dbReference type="InterPro" id="IPR008979">
    <property type="entry name" value="Galactose-bd-like_sf"/>
</dbReference>
<comment type="catalytic activity">
    <reaction evidence="1">
        <text>Hydrolysis of terminal non-reducing alpha-L-arabinofuranoside residues in alpha-L-arabinosides.</text>
        <dbReference type="EC" id="3.2.1.55"/>
    </reaction>
</comment>
<gene>
    <name evidence="7" type="ORF">ACFQ1R_14125</name>
</gene>
<dbReference type="InterPro" id="IPR017853">
    <property type="entry name" value="GH"/>
</dbReference>
<reference evidence="8" key="1">
    <citation type="journal article" date="2019" name="Int. J. Syst. Evol. Microbiol.">
        <title>The Global Catalogue of Microorganisms (GCM) 10K type strain sequencing project: providing services to taxonomists for standard genome sequencing and annotation.</title>
        <authorList>
            <consortium name="The Broad Institute Genomics Platform"/>
            <consortium name="The Broad Institute Genome Sequencing Center for Infectious Disease"/>
            <person name="Wu L."/>
            <person name="Ma J."/>
        </authorList>
    </citation>
    <scope>NUCLEOTIDE SEQUENCE [LARGE SCALE GENOMIC DNA]</scope>
    <source>
        <strain evidence="8">CCUG 62414</strain>
    </source>
</reference>
<dbReference type="SUPFAM" id="SSF75005">
    <property type="entry name" value="Arabinanase/levansucrase/invertase"/>
    <property type="match status" value="1"/>
</dbReference>
<dbReference type="SUPFAM" id="SSF49785">
    <property type="entry name" value="Galactose-binding domain-like"/>
    <property type="match status" value="1"/>
</dbReference>
<dbReference type="Pfam" id="PF02018">
    <property type="entry name" value="CBM_4_9"/>
    <property type="match status" value="1"/>
</dbReference>
<name>A0ABW3JM40_9FLAO</name>
<dbReference type="SMART" id="SM00813">
    <property type="entry name" value="Alpha-L-AF_C"/>
    <property type="match status" value="1"/>
</dbReference>
<dbReference type="PANTHER" id="PTHR31776:SF26">
    <property type="entry name" value="SECRETED ARABINOSIDASE"/>
    <property type="match status" value="1"/>
</dbReference>
<evidence type="ECO:0000256" key="5">
    <source>
        <dbReference type="ARBA" id="ARBA00022801"/>
    </source>
</evidence>
<dbReference type="Pfam" id="PF22847">
    <property type="entry name" value="BT_3657-like_N"/>
    <property type="match status" value="1"/>
</dbReference>
<dbReference type="InterPro" id="IPR055235">
    <property type="entry name" value="ASD1_cat"/>
</dbReference>
<dbReference type="Gene3D" id="2.60.120.260">
    <property type="entry name" value="Galactose-binding domain-like"/>
    <property type="match status" value="1"/>
</dbReference>
<dbReference type="InterPro" id="IPR055133">
    <property type="entry name" value="BT_3657-like_N"/>
</dbReference>
<evidence type="ECO:0000313" key="7">
    <source>
        <dbReference type="EMBL" id="MFD0991240.1"/>
    </source>
</evidence>
<dbReference type="Pfam" id="PF22848">
    <property type="entry name" value="ASD1_dom"/>
    <property type="match status" value="1"/>
</dbReference>
<evidence type="ECO:0000256" key="4">
    <source>
        <dbReference type="ARBA" id="ARBA00022729"/>
    </source>
</evidence>
<keyword evidence="4" id="KW-0732">Signal</keyword>
<dbReference type="InterPro" id="IPR051563">
    <property type="entry name" value="Glycosyl_Hydrolase_51"/>
</dbReference>
<keyword evidence="8" id="KW-1185">Reference proteome</keyword>
<proteinExistence type="inferred from homology"/>
<sequence length="866" mass="98578">MKLNQLILIVLCVFQIKFLKATNLTINPGQVYLFAYASNDGKSGLNFAWSIDEITWHSIGDNHTFLASDFGSWGSQKRMYSPYLFQDKEGLWHCIWSLNEEVNMFAHAASSNLYEWKRQSYPQIDDTNNFLEPEVFFDSTKNNYVISWISKSNGSEKEAFKMTTTNFKSYSKAEKMLLSNRKNERKDVVINGKKYQGIIHKVTWDLVDKLIKNEQWVKFHNSERDENLNDDPVRFSNLKPIEANITLLPEHTKSISDLLIGVFFEDINYAADGGLYAELIQNRDFEYKLSDTKNRDTTWTSTKAWYINPEAMTIVINNDTPIHKNNPNYAVIDVKKAGYGLINKGFDGIPIKKDEAYNISLFAKSYNKEIKHLNIQLKDENGTIIGQTLLKNIGNTWGKYKGVIKATQTVNNAIIEIAPNTTGKLALDMISLFPQKTYKNRPNGLRKDLAETIANLKPKFVRFPGGCVAHGDGIDNIYKWKNTIGNLEERLPQPNIWRYHQTVGLGYFEYFQFCEDINAEPLPVIAAGVPCQNSSTGGHGQQCGVSMDDMDSYIQDILDLIEWANGGVNTKWGNIRAKLGHPKPFNLKYIGIGNEDLITDVFEERFTMIFNAIKEKYPEITVIGTVGPFYMGTDYEEGWDVATKLKVPMVDEHYYQPPGWFINNQDFYDSYDRSKSKVYLGEYAAHVPNRRMNIQTALAEALYLASVERNGDVVSMTSFAPLLAKHGHTQWNPDLIYFNNTEVFPTVDYYVQQLYGNNYGETYMSSDIKLSNQDAKVKQRIASSVVKDSKTGDLILKLVNVLPVEVNSNINLNNIVANGLDATLTVLQGQPNDEHQKPVTSTIKVSNAFNYKMPAYSFSIIRFKSN</sequence>
<dbReference type="Pfam" id="PF06964">
    <property type="entry name" value="Alpha-L-AF_C"/>
    <property type="match status" value="1"/>
</dbReference>
<keyword evidence="5" id="KW-0378">Hydrolase</keyword>
<dbReference type="SUPFAM" id="SSF51445">
    <property type="entry name" value="(Trans)glycosidases"/>
    <property type="match status" value="1"/>
</dbReference>
<dbReference type="Gene3D" id="3.20.20.80">
    <property type="entry name" value="Glycosidases"/>
    <property type="match status" value="1"/>
</dbReference>
<dbReference type="InterPro" id="IPR003305">
    <property type="entry name" value="CenC_carb-bd"/>
</dbReference>
<dbReference type="RefSeq" id="WP_379926922.1">
    <property type="nucleotide sequence ID" value="NZ_JBHTJI010000042.1"/>
</dbReference>
<evidence type="ECO:0000313" key="8">
    <source>
        <dbReference type="Proteomes" id="UP001597061"/>
    </source>
</evidence>
<dbReference type="Proteomes" id="UP001597061">
    <property type="component" value="Unassembled WGS sequence"/>
</dbReference>
<dbReference type="EMBL" id="JBHTJI010000042">
    <property type="protein sequence ID" value="MFD0991240.1"/>
    <property type="molecule type" value="Genomic_DNA"/>
</dbReference>
<feature type="domain" description="Alpha-L-arabinofuranosidase C-terminal" evidence="6">
    <location>
        <begin position="681"/>
        <end position="857"/>
    </location>
</feature>
<dbReference type="EC" id="3.2.1.55" evidence="3"/>
<evidence type="ECO:0000256" key="2">
    <source>
        <dbReference type="ARBA" id="ARBA00007186"/>
    </source>
</evidence>
<comment type="caution">
    <text evidence="7">The sequence shown here is derived from an EMBL/GenBank/DDBJ whole genome shotgun (WGS) entry which is preliminary data.</text>
</comment>
<dbReference type="InterPro" id="IPR013780">
    <property type="entry name" value="Glyco_hydro_b"/>
</dbReference>